<keyword evidence="7" id="KW-1185">Reference proteome</keyword>
<dbReference type="GO" id="GO:0006598">
    <property type="term" value="P:polyamine catabolic process"/>
    <property type="evidence" value="ECO:0007669"/>
    <property type="project" value="TreeGrafter"/>
</dbReference>
<dbReference type="PANTHER" id="PTHR43235:SF1">
    <property type="entry name" value="GLUTAMINE AMIDOTRANSFERASE PB2B2.05-RELATED"/>
    <property type="match status" value="1"/>
</dbReference>
<sequence>MGRPVIAITAETLDKHKGQNSTRYYQVMAKYVAPVVELMGALPLLLPPLGDQLDRDTLLARVDGVLLTGGVSNIEPHHYQGGQSYAGCPHDPNRDATVLPLIKEIVARGVPLFGICRGFQEMNVAYGGSLYQQLHIEADLALHNAVVDFDAPADALYADVHDLHIEPGGLLAKITDGPVQRVNSIHGQGIKQLGNGLTVEGTSPDGLVEAFSVANAKSFALGAQWHPEWKPTQNSMYEAMWRAFADAARSYAATHQR</sequence>
<comment type="catalytic activity">
    <reaction evidence="2">
        <text>4-(gamma-L-glutamylamino)butanoate + H2O = 4-aminobutanoate + L-glutamate</text>
        <dbReference type="Rhea" id="RHEA:19737"/>
        <dbReference type="ChEBI" id="CHEBI:15377"/>
        <dbReference type="ChEBI" id="CHEBI:29985"/>
        <dbReference type="ChEBI" id="CHEBI:58800"/>
        <dbReference type="ChEBI" id="CHEBI:59888"/>
        <dbReference type="EC" id="3.5.1.94"/>
    </reaction>
</comment>
<dbReference type="EC" id="3.5.1.94" evidence="5"/>
<dbReference type="Gene3D" id="3.40.50.880">
    <property type="match status" value="1"/>
</dbReference>
<dbReference type="CDD" id="cd01745">
    <property type="entry name" value="GATase1_2"/>
    <property type="match status" value="1"/>
</dbReference>
<dbReference type="AlphaFoldDB" id="A0A839UTW0"/>
<organism evidence="6 7">
    <name type="scientific">Simiduia aestuariiviva</name>
    <dbReference type="NCBI Taxonomy" id="1510459"/>
    <lineage>
        <taxon>Bacteria</taxon>
        <taxon>Pseudomonadati</taxon>
        <taxon>Pseudomonadota</taxon>
        <taxon>Gammaproteobacteria</taxon>
        <taxon>Cellvibrionales</taxon>
        <taxon>Cellvibrionaceae</taxon>
        <taxon>Simiduia</taxon>
    </lineage>
</organism>
<gene>
    <name evidence="6" type="ORF">FHS30_002025</name>
</gene>
<dbReference type="InterPro" id="IPR044668">
    <property type="entry name" value="PuuD-like"/>
</dbReference>
<evidence type="ECO:0000313" key="7">
    <source>
        <dbReference type="Proteomes" id="UP000559987"/>
    </source>
</evidence>
<evidence type="ECO:0000313" key="6">
    <source>
        <dbReference type="EMBL" id="MBB3168817.1"/>
    </source>
</evidence>
<dbReference type="FunFam" id="3.40.50.880:FF:000030">
    <property type="entry name" value="Gamma-glutamyl-gamma-aminobutyrate hydrolase PuuD"/>
    <property type="match status" value="1"/>
</dbReference>
<comment type="caution">
    <text evidence="6">The sequence shown here is derived from an EMBL/GenBank/DDBJ whole genome shotgun (WGS) entry which is preliminary data.</text>
</comment>
<dbReference type="InterPro" id="IPR029062">
    <property type="entry name" value="Class_I_gatase-like"/>
</dbReference>
<accession>A0A839UTW0</accession>
<evidence type="ECO:0000256" key="4">
    <source>
        <dbReference type="ARBA" id="ARBA00060634"/>
    </source>
</evidence>
<evidence type="ECO:0000256" key="1">
    <source>
        <dbReference type="ARBA" id="ARBA00011083"/>
    </source>
</evidence>
<keyword evidence="6" id="KW-0808">Transferase</keyword>
<dbReference type="Proteomes" id="UP000559987">
    <property type="component" value="Unassembled WGS sequence"/>
</dbReference>
<evidence type="ECO:0000256" key="2">
    <source>
        <dbReference type="ARBA" id="ARBA00052718"/>
    </source>
</evidence>
<protein>
    <recommendedName>
        <fullName evidence="5">gamma-glutamyl-gamma-aminobutyrate hydrolase</fullName>
        <ecNumber evidence="5">3.5.1.94</ecNumber>
    </recommendedName>
</protein>
<dbReference type="GO" id="GO:0016740">
    <property type="term" value="F:transferase activity"/>
    <property type="evidence" value="ECO:0007669"/>
    <property type="project" value="UniProtKB-KW"/>
</dbReference>
<comment type="similarity">
    <text evidence="1">Belongs to the peptidase C26 family.</text>
</comment>
<dbReference type="SUPFAM" id="SSF52317">
    <property type="entry name" value="Class I glutamine amidotransferase-like"/>
    <property type="match status" value="1"/>
</dbReference>
<comment type="pathway">
    <text evidence="4">Amine and polyamine degradation; putrescine degradation; 4-aminobutanoate from putrescine: step 4/4.</text>
</comment>
<dbReference type="GO" id="GO:0033969">
    <property type="term" value="F:gamma-glutamyl-gamma-aminobutyrate hydrolase activity"/>
    <property type="evidence" value="ECO:0007669"/>
    <property type="project" value="UniProtKB-EC"/>
</dbReference>
<comment type="function">
    <text evidence="3">Involved in the breakdown of putrescine via hydrolysis of the gamma-glutamyl linkage of gamma-glutamyl-gamma-aminobutyrate.</text>
</comment>
<dbReference type="PROSITE" id="PS51273">
    <property type="entry name" value="GATASE_TYPE_1"/>
    <property type="match status" value="1"/>
</dbReference>
<dbReference type="GO" id="GO:0005829">
    <property type="term" value="C:cytosol"/>
    <property type="evidence" value="ECO:0007669"/>
    <property type="project" value="TreeGrafter"/>
</dbReference>
<evidence type="ECO:0000256" key="3">
    <source>
        <dbReference type="ARBA" id="ARBA00055068"/>
    </source>
</evidence>
<dbReference type="InterPro" id="IPR011697">
    <property type="entry name" value="Peptidase_C26"/>
</dbReference>
<keyword evidence="6" id="KW-0315">Glutamine amidotransferase</keyword>
<proteinExistence type="inferred from homology"/>
<reference evidence="6 7" key="1">
    <citation type="submission" date="2020-08" db="EMBL/GenBank/DDBJ databases">
        <title>Genomic Encyclopedia of Type Strains, Phase III (KMG-III): the genomes of soil and plant-associated and newly described type strains.</title>
        <authorList>
            <person name="Whitman W."/>
        </authorList>
    </citation>
    <scope>NUCLEOTIDE SEQUENCE [LARGE SCALE GENOMIC DNA]</scope>
    <source>
        <strain evidence="6 7">CECT 8571</strain>
    </source>
</reference>
<evidence type="ECO:0000256" key="5">
    <source>
        <dbReference type="ARBA" id="ARBA00066788"/>
    </source>
</evidence>
<dbReference type="EMBL" id="JACHXZ010000003">
    <property type="protein sequence ID" value="MBB3168817.1"/>
    <property type="molecule type" value="Genomic_DNA"/>
</dbReference>
<dbReference type="RefSeq" id="WP_183910333.1">
    <property type="nucleotide sequence ID" value="NZ_JACHXZ010000003.1"/>
</dbReference>
<dbReference type="PANTHER" id="PTHR43235">
    <property type="entry name" value="GLUTAMINE AMIDOTRANSFERASE PB2B2.05-RELATED"/>
    <property type="match status" value="1"/>
</dbReference>
<dbReference type="Pfam" id="PF07722">
    <property type="entry name" value="Peptidase_C26"/>
    <property type="match status" value="1"/>
</dbReference>
<name>A0A839UTW0_9GAMM</name>